<dbReference type="Gene3D" id="3.40.50.450">
    <property type="match status" value="1"/>
</dbReference>
<evidence type="ECO:0000313" key="4">
    <source>
        <dbReference type="EMBL" id="UYB34955.1"/>
    </source>
</evidence>
<dbReference type="PANTHER" id="PTHR43022:SF1">
    <property type="entry name" value="PROTEIN SMF"/>
    <property type="match status" value="1"/>
</dbReference>
<dbReference type="InterPro" id="IPR057666">
    <property type="entry name" value="DrpA_SLOG"/>
</dbReference>
<feature type="compositionally biased region" description="Polar residues" evidence="2">
    <location>
        <begin position="425"/>
        <end position="435"/>
    </location>
</feature>
<dbReference type="SUPFAM" id="SSF102405">
    <property type="entry name" value="MCP/YpsA-like"/>
    <property type="match status" value="1"/>
</dbReference>
<evidence type="ECO:0000313" key="5">
    <source>
        <dbReference type="Proteomes" id="UP001063368"/>
    </source>
</evidence>
<name>A0ABY6FP30_9MICC</name>
<feature type="region of interest" description="Disordered" evidence="2">
    <location>
        <begin position="412"/>
        <end position="435"/>
    </location>
</feature>
<dbReference type="PANTHER" id="PTHR43022">
    <property type="entry name" value="PROTEIN SMF"/>
    <property type="match status" value="1"/>
</dbReference>
<evidence type="ECO:0000256" key="1">
    <source>
        <dbReference type="ARBA" id="ARBA00006525"/>
    </source>
</evidence>
<evidence type="ECO:0000256" key="2">
    <source>
        <dbReference type="SAM" id="MobiDB-lite"/>
    </source>
</evidence>
<feature type="region of interest" description="Disordered" evidence="2">
    <location>
        <begin position="188"/>
        <end position="211"/>
    </location>
</feature>
<dbReference type="Proteomes" id="UP001063368">
    <property type="component" value="Chromosome"/>
</dbReference>
<dbReference type="EMBL" id="CP106856">
    <property type="protein sequence ID" value="UYB34955.1"/>
    <property type="molecule type" value="Genomic_DNA"/>
</dbReference>
<dbReference type="RefSeq" id="WP_263127025.1">
    <property type="nucleotide sequence ID" value="NZ_CP106856.1"/>
</dbReference>
<protein>
    <submittedName>
        <fullName evidence="4">DNA-protecting protein DprA</fullName>
    </submittedName>
</protein>
<accession>A0ABY6FP30</accession>
<evidence type="ECO:0000259" key="3">
    <source>
        <dbReference type="Pfam" id="PF02481"/>
    </source>
</evidence>
<comment type="similarity">
    <text evidence="1">Belongs to the DprA/Smf family.</text>
</comment>
<proteinExistence type="inferred from homology"/>
<dbReference type="Pfam" id="PF02481">
    <property type="entry name" value="DNA_processg_A"/>
    <property type="match status" value="1"/>
</dbReference>
<gene>
    <name evidence="4" type="ORF">N9A08_09895</name>
</gene>
<dbReference type="InterPro" id="IPR003488">
    <property type="entry name" value="DprA"/>
</dbReference>
<feature type="domain" description="Smf/DprA SLOG" evidence="3">
    <location>
        <begin position="101"/>
        <end position="335"/>
    </location>
</feature>
<organism evidence="4 5">
    <name type="scientific">Arthrobacter koreensis</name>
    <dbReference type="NCBI Taxonomy" id="199136"/>
    <lineage>
        <taxon>Bacteria</taxon>
        <taxon>Bacillati</taxon>
        <taxon>Actinomycetota</taxon>
        <taxon>Actinomycetes</taxon>
        <taxon>Micrococcales</taxon>
        <taxon>Micrococcaceae</taxon>
        <taxon>Arthrobacter</taxon>
    </lineage>
</organism>
<sequence length="435" mass="45122">MSHVEPVLLARAALSRLIEPSDTVGQALVAAAGPETAALVASGRQRAGTTLRRDMESLLEERGVRGTDRVFAEALARWLPRTADLAPQRDLQTVHRFGGRMLVPEDSDWPAALADLGQSMPFCLWSRGQGTIPELGQCLALVGSRDATSYGLATTGDLSAGLVQRGRTVISGGAYGIDAQAHRSALAVSGSRTGSDKRAAPDGIRPSAGGSTETSTLAVLAGGVDRLYPAGNDDLLRAVAETGLILSEVPPGSAPTRWRFLQRNRIIAALAAATVVVEARWRSGALNTAHHAAELGRGVGAVPGSVYSANSAGCHRLLRDGSAVCVTDAAEALELANPFALAPEDDGGRDRAGVPADHDGLSVEDILLLDALPLRKAVPPQKLSAVAGLGAAAVRAGLARLELSGLARRTGDGLWQRGERPPVHPSTTRPPSKGD</sequence>
<keyword evidence="5" id="KW-1185">Reference proteome</keyword>
<reference evidence="4" key="1">
    <citation type="submission" date="2022-09" db="EMBL/GenBank/DDBJ databases">
        <authorList>
            <person name="Li D."/>
            <person name="Cheng J."/>
            <person name="Li Y."/>
        </authorList>
    </citation>
    <scope>NUCLEOTIDE SEQUENCE</scope>
    <source>
        <strain evidence="4">DL</strain>
    </source>
</reference>